<dbReference type="Proteomes" id="UP000464314">
    <property type="component" value="Chromosome"/>
</dbReference>
<accession>A0A6P1TQT8</accession>
<feature type="region of interest" description="Disordered" evidence="1">
    <location>
        <begin position="105"/>
        <end position="132"/>
    </location>
</feature>
<proteinExistence type="predicted"/>
<evidence type="ECO:0000313" key="3">
    <source>
        <dbReference type="Proteomes" id="UP000464314"/>
    </source>
</evidence>
<name>A0A6P1TQT8_9FIRM</name>
<sequence>MKQWKKYLAAVGAAALILVLGLSIKNNGNKTETDLVKNSTMVQENLQTEVEPASDENETISTLSAEEKQTSDDKNVNQEQSISEDDIKSEINNLINTYYDSLGDEKKDSLDTKDQTADDKSVKKQTSGEKKSENDIIEKYQDIKTYIKPGLDKNSYVVFTTYNIKLYNIDTLVPGMSSMVISRDKEGNLSINPDQNNKKLNDYINKLSKEKDIKKVINDINSKLAKAVKKDTSLQGFMDYLK</sequence>
<evidence type="ECO:0000256" key="1">
    <source>
        <dbReference type="SAM" id="MobiDB-lite"/>
    </source>
</evidence>
<keyword evidence="3" id="KW-1185">Reference proteome</keyword>
<dbReference type="AlphaFoldDB" id="A0A6P1TQT8"/>
<protein>
    <submittedName>
        <fullName evidence="2">Uncharacterized protein</fullName>
    </submittedName>
</protein>
<feature type="compositionally biased region" description="Basic and acidic residues" evidence="1">
    <location>
        <begin position="65"/>
        <end position="76"/>
    </location>
</feature>
<dbReference type="EMBL" id="CP048000">
    <property type="protein sequence ID" value="QHQ61905.1"/>
    <property type="molecule type" value="Genomic_DNA"/>
</dbReference>
<evidence type="ECO:0000313" key="2">
    <source>
        <dbReference type="EMBL" id="QHQ61905.1"/>
    </source>
</evidence>
<dbReference type="RefSeq" id="WP_161838730.1">
    <property type="nucleotide sequence ID" value="NZ_CP048000.1"/>
</dbReference>
<dbReference type="KEGG" id="anr:Ana3638_14865"/>
<gene>
    <name evidence="2" type="ORF">Ana3638_14865</name>
</gene>
<organism evidence="2 3">
    <name type="scientific">Anaerocolumna sedimenticola</name>
    <dbReference type="NCBI Taxonomy" id="2696063"/>
    <lineage>
        <taxon>Bacteria</taxon>
        <taxon>Bacillati</taxon>
        <taxon>Bacillota</taxon>
        <taxon>Clostridia</taxon>
        <taxon>Lachnospirales</taxon>
        <taxon>Lachnospiraceae</taxon>
        <taxon>Anaerocolumna</taxon>
    </lineage>
</organism>
<reference evidence="2 3" key="1">
    <citation type="submission" date="2020-01" db="EMBL/GenBank/DDBJ databases">
        <title>Genome analysis of Anaerocolumna sp. CBA3638.</title>
        <authorList>
            <person name="Kim J."/>
            <person name="Roh S.W."/>
        </authorList>
    </citation>
    <scope>NUCLEOTIDE SEQUENCE [LARGE SCALE GENOMIC DNA]</scope>
    <source>
        <strain evidence="2 3">CBA3638</strain>
    </source>
</reference>
<feature type="region of interest" description="Disordered" evidence="1">
    <location>
        <begin position="65"/>
        <end position="84"/>
    </location>
</feature>